<dbReference type="STRING" id="858215.Thexy_0788"/>
<evidence type="ECO:0000313" key="2">
    <source>
        <dbReference type="Proteomes" id="UP000007239"/>
    </source>
</evidence>
<gene>
    <name evidence="1" type="ordered locus">Thexy_0788</name>
</gene>
<sequence>MFGDIPPGSVIIAQHVPLKPAVEAGIIQVYHGQAFTKSYPLPKEWQNALR</sequence>
<accession>F6BIZ7</accession>
<name>F6BIZ7_THEXL</name>
<proteinExistence type="predicted"/>
<dbReference type="EMBL" id="CP002739">
    <property type="protein sequence ID" value="AEF16829.1"/>
    <property type="molecule type" value="Genomic_DNA"/>
</dbReference>
<protein>
    <submittedName>
        <fullName evidence="1">Uncharacterized protein</fullName>
    </submittedName>
</protein>
<evidence type="ECO:0000313" key="1">
    <source>
        <dbReference type="EMBL" id="AEF16829.1"/>
    </source>
</evidence>
<dbReference type="KEGG" id="txy:Thexy_0788"/>
<dbReference type="AlphaFoldDB" id="F6BIZ7"/>
<dbReference type="HOGENOM" id="CLU_3123748_0_0_9"/>
<dbReference type="Proteomes" id="UP000007239">
    <property type="component" value="Chromosome"/>
</dbReference>
<keyword evidence="2" id="KW-1185">Reference proteome</keyword>
<organism evidence="1 2">
    <name type="scientific">Thermoanaerobacterium xylanolyticum (strain ATCC 49914 / DSM 7097 / LX-11)</name>
    <dbReference type="NCBI Taxonomy" id="858215"/>
    <lineage>
        <taxon>Bacteria</taxon>
        <taxon>Bacillati</taxon>
        <taxon>Bacillota</taxon>
        <taxon>Clostridia</taxon>
        <taxon>Thermoanaerobacterales</taxon>
        <taxon>Thermoanaerobacteraceae</taxon>
        <taxon>Thermoanaerobacterium</taxon>
    </lineage>
</organism>
<reference evidence="1" key="1">
    <citation type="submission" date="2011-05" db="EMBL/GenBank/DDBJ databases">
        <title>Complete sequence of Thermoanaerobacterium xylanolyticum LX-11.</title>
        <authorList>
            <consortium name="US DOE Joint Genome Institute"/>
            <person name="Lucas S."/>
            <person name="Han J."/>
            <person name="Lapidus A."/>
            <person name="Cheng J.-F."/>
            <person name="Goodwin L."/>
            <person name="Pitluck S."/>
            <person name="Peters L."/>
            <person name="Mikhailova N."/>
            <person name="Lu M."/>
            <person name="Han C."/>
            <person name="Tapia R."/>
            <person name="Land M."/>
            <person name="Hauser L."/>
            <person name="Kyrpides N."/>
            <person name="Ivanova N."/>
            <person name="Pagani I."/>
            <person name="Hemme C."/>
            <person name="Woyke T."/>
        </authorList>
    </citation>
    <scope>NUCLEOTIDE SEQUENCE</scope>
    <source>
        <strain evidence="1">LX-11</strain>
    </source>
</reference>
<dbReference type="RefSeq" id="WP_013787577.1">
    <property type="nucleotide sequence ID" value="NC_015555.1"/>
</dbReference>